<dbReference type="InterPro" id="IPR036812">
    <property type="entry name" value="NAD(P)_OxRdtase_dom_sf"/>
</dbReference>
<evidence type="ECO:0000256" key="3">
    <source>
        <dbReference type="ARBA" id="ARBA00023002"/>
    </source>
</evidence>
<evidence type="ECO:0000313" key="5">
    <source>
        <dbReference type="EMBL" id="GGH18350.1"/>
    </source>
</evidence>
<dbReference type="NCBIfam" id="NF007388">
    <property type="entry name" value="PRK09912.1"/>
    <property type="match status" value="1"/>
</dbReference>
<proteinExistence type="inferred from homology"/>
<dbReference type="AlphaFoldDB" id="A0A917MHK8"/>
<dbReference type="GO" id="GO:0051596">
    <property type="term" value="P:methylglyoxal catabolic process"/>
    <property type="evidence" value="ECO:0007669"/>
    <property type="project" value="InterPro"/>
</dbReference>
<dbReference type="Proteomes" id="UP000603912">
    <property type="component" value="Unassembled WGS sequence"/>
</dbReference>
<evidence type="ECO:0000259" key="4">
    <source>
        <dbReference type="Pfam" id="PF00248"/>
    </source>
</evidence>
<keyword evidence="2" id="KW-0521">NADP</keyword>
<dbReference type="InterPro" id="IPR005399">
    <property type="entry name" value="K_chnl_volt-dep_bsu_KCNAB-rel"/>
</dbReference>
<evidence type="ECO:0000256" key="2">
    <source>
        <dbReference type="ARBA" id="ARBA00022857"/>
    </source>
</evidence>
<protein>
    <submittedName>
        <fullName evidence="5">Glyceraldehyde 3-phosphate reductase</fullName>
    </submittedName>
</protein>
<dbReference type="PANTHER" id="PTHR43150">
    <property type="entry name" value="HYPERKINETIC, ISOFORM M"/>
    <property type="match status" value="1"/>
</dbReference>
<keyword evidence="6" id="KW-1185">Reference proteome</keyword>
<sequence length="348" mass="38231">MPHQPAADRYESGMIYNRVGRSGLMLPAISLGLWHNFGLDRPQDTARAIARKAFDLGITHFDLANNYGPPPGSAESAFGEILRTDFAGLRDELVISTKAGYRMWPGPYGEWGSRKYLISSLDQSLKRLGLDYVDIFYSHRFDPNTPLEETMGALDSIVRQGKALYVGISSYNAQRTREAARILRELGTPCIIHQPSYSMINRWIEDDGLLDVLDQEGMGSIVFSPLAQGMLTDKYLHGVPGDSRAAAGKSLRSTFLNDENISRARALDAIARRRGQTLAQMALAWVLRGGRVTSALIGASRPEQVEDCVVALKNLEFTPAELAEIDTHAVEGGVNLWAASAERAGPPR</sequence>
<accession>A0A917MHK8</accession>
<evidence type="ECO:0000313" key="6">
    <source>
        <dbReference type="Proteomes" id="UP000603912"/>
    </source>
</evidence>
<dbReference type="CDD" id="cd19150">
    <property type="entry name" value="AKR_AKR14A1"/>
    <property type="match status" value="1"/>
</dbReference>
<dbReference type="InterPro" id="IPR023210">
    <property type="entry name" value="NADP_OxRdtase_dom"/>
</dbReference>
<keyword evidence="3" id="KW-0560">Oxidoreductase</keyword>
<comment type="caution">
    <text evidence="5">The sequence shown here is derived from an EMBL/GenBank/DDBJ whole genome shotgun (WGS) entry which is preliminary data.</text>
</comment>
<dbReference type="EMBL" id="BMES01000001">
    <property type="protein sequence ID" value="GGH18350.1"/>
    <property type="molecule type" value="Genomic_DNA"/>
</dbReference>
<gene>
    <name evidence="5" type="ORF">GCM10007036_20450</name>
</gene>
<reference evidence="5" key="1">
    <citation type="journal article" date="2014" name="Int. J. Syst. Evol. Microbiol.">
        <title>Complete genome sequence of Corynebacterium casei LMG S-19264T (=DSM 44701T), isolated from a smear-ripened cheese.</title>
        <authorList>
            <consortium name="US DOE Joint Genome Institute (JGI-PGF)"/>
            <person name="Walter F."/>
            <person name="Albersmeier A."/>
            <person name="Kalinowski J."/>
            <person name="Ruckert C."/>
        </authorList>
    </citation>
    <scope>NUCLEOTIDE SEQUENCE</scope>
    <source>
        <strain evidence="5">CGMCC 1.12214</strain>
    </source>
</reference>
<feature type="domain" description="NADP-dependent oxidoreductase" evidence="4">
    <location>
        <begin position="29"/>
        <end position="328"/>
    </location>
</feature>
<comment type="similarity">
    <text evidence="1">Belongs to the shaker potassium channel beta subunit family.</text>
</comment>
<dbReference type="Pfam" id="PF00248">
    <property type="entry name" value="Aldo_ket_red"/>
    <property type="match status" value="1"/>
</dbReference>
<dbReference type="PANTHER" id="PTHR43150:SF4">
    <property type="entry name" value="L-GLYCERALDEHYDE 3-PHOSPHATE REDUCTASE"/>
    <property type="match status" value="1"/>
</dbReference>
<dbReference type="Gene3D" id="3.20.20.100">
    <property type="entry name" value="NADP-dependent oxidoreductase domain"/>
    <property type="match status" value="1"/>
</dbReference>
<evidence type="ECO:0000256" key="1">
    <source>
        <dbReference type="ARBA" id="ARBA00006515"/>
    </source>
</evidence>
<dbReference type="InterPro" id="IPR047628">
    <property type="entry name" value="GAP_reductase"/>
</dbReference>
<dbReference type="SUPFAM" id="SSF51430">
    <property type="entry name" value="NAD(P)-linked oxidoreductase"/>
    <property type="match status" value="1"/>
</dbReference>
<reference evidence="5" key="2">
    <citation type="submission" date="2020-09" db="EMBL/GenBank/DDBJ databases">
        <authorList>
            <person name="Sun Q."/>
            <person name="Zhou Y."/>
        </authorList>
    </citation>
    <scope>NUCLEOTIDE SEQUENCE</scope>
    <source>
        <strain evidence="5">CGMCC 1.12214</strain>
    </source>
</reference>
<organism evidence="5 6">
    <name type="scientific">Alsobacter metallidurans</name>
    <dbReference type="NCBI Taxonomy" id="340221"/>
    <lineage>
        <taxon>Bacteria</taxon>
        <taxon>Pseudomonadati</taxon>
        <taxon>Pseudomonadota</taxon>
        <taxon>Alphaproteobacteria</taxon>
        <taxon>Hyphomicrobiales</taxon>
        <taxon>Alsobacteraceae</taxon>
        <taxon>Alsobacter</taxon>
    </lineage>
</organism>
<dbReference type="GO" id="GO:0016616">
    <property type="term" value="F:oxidoreductase activity, acting on the CH-OH group of donors, NAD or NADP as acceptor"/>
    <property type="evidence" value="ECO:0007669"/>
    <property type="project" value="InterPro"/>
</dbReference>
<dbReference type="RefSeq" id="WP_188517507.1">
    <property type="nucleotide sequence ID" value="NZ_BMES01000001.1"/>
</dbReference>
<name>A0A917MHK8_9HYPH</name>